<feature type="compositionally biased region" description="Basic and acidic residues" evidence="1">
    <location>
        <begin position="41"/>
        <end position="62"/>
    </location>
</feature>
<reference evidence="5" key="1">
    <citation type="journal article" date="2013" name="J. Plant Res.">
        <title>Effect of fungi and light on seed germination of three Opuntia species from semiarid lands of central Mexico.</title>
        <authorList>
            <person name="Delgado-Sanchez P."/>
            <person name="Jimenez-Bremont J.F."/>
            <person name="Guerrero-Gonzalez Mde L."/>
            <person name="Flores J."/>
        </authorList>
    </citation>
    <scope>NUCLEOTIDE SEQUENCE</scope>
    <source>
        <tissue evidence="5">Cladode</tissue>
    </source>
</reference>
<keyword evidence="2" id="KW-0812">Transmembrane</keyword>
<feature type="domain" description="DUF7731" evidence="4">
    <location>
        <begin position="79"/>
        <end position="172"/>
    </location>
</feature>
<keyword evidence="2" id="KW-1133">Transmembrane helix</keyword>
<keyword evidence="2" id="KW-0472">Membrane</keyword>
<feature type="transmembrane region" description="Helical" evidence="2">
    <location>
        <begin position="186"/>
        <end position="204"/>
    </location>
</feature>
<feature type="chain" id="PRO_5027782992" description="DUF7731 domain-containing protein" evidence="3">
    <location>
        <begin position="30"/>
        <end position="205"/>
    </location>
</feature>
<proteinExistence type="predicted"/>
<evidence type="ECO:0000256" key="2">
    <source>
        <dbReference type="SAM" id="Phobius"/>
    </source>
</evidence>
<evidence type="ECO:0000259" key="4">
    <source>
        <dbReference type="Pfam" id="PF24865"/>
    </source>
</evidence>
<dbReference type="Pfam" id="PF24865">
    <property type="entry name" value="DUF7731"/>
    <property type="match status" value="1"/>
</dbReference>
<accession>A0A7C9D055</accession>
<reference evidence="5" key="2">
    <citation type="submission" date="2020-07" db="EMBL/GenBank/DDBJ databases">
        <authorList>
            <person name="Vera ALvarez R."/>
            <person name="Arias-Moreno D.M."/>
            <person name="Jimenez-Jacinto V."/>
            <person name="Jimenez-Bremont J.F."/>
            <person name="Swaminathan K."/>
            <person name="Moose S.P."/>
            <person name="Guerrero-Gonzalez M.L."/>
            <person name="Marino-Ramirez L."/>
            <person name="Landsman D."/>
            <person name="Rodriguez-Kessler M."/>
            <person name="Delgado-Sanchez P."/>
        </authorList>
    </citation>
    <scope>NUCLEOTIDE SEQUENCE</scope>
    <source>
        <tissue evidence="5">Cladode</tissue>
    </source>
</reference>
<name>A0A7C9D055_OPUST</name>
<dbReference type="EMBL" id="GISG01071290">
    <property type="protein sequence ID" value="MBA4629942.1"/>
    <property type="molecule type" value="Transcribed_RNA"/>
</dbReference>
<dbReference type="PANTHER" id="PTHR34366:SF2">
    <property type="entry name" value="OS07G0289901 PROTEIN"/>
    <property type="match status" value="1"/>
</dbReference>
<evidence type="ECO:0000256" key="3">
    <source>
        <dbReference type="SAM" id="SignalP"/>
    </source>
</evidence>
<dbReference type="PANTHER" id="PTHR34366">
    <property type="entry name" value="OS07G0289901 PROTEIN-RELATED"/>
    <property type="match status" value="1"/>
</dbReference>
<evidence type="ECO:0000256" key="1">
    <source>
        <dbReference type="SAM" id="MobiDB-lite"/>
    </source>
</evidence>
<keyword evidence="3" id="KW-0732">Signal</keyword>
<sequence>MASSVTIKLYVLVAAVFCTLLFAYIVAQGDDYDPEVGPLGKHPDLGKKEPDLGKEDGDLGHGEDDEDPDVDVIGNDPPHVVAQALLCFNKKHIYSKCEESYRLTENGDLHVPFDHVHEFCTGPCIEETNLVLHCLDGIMEHFLFFNKATTKDVRDTILVACSHGGDLDVAEHLEADGGSTDIGSKAAIHGLLGFVITILGQIFLL</sequence>
<organism evidence="5">
    <name type="scientific">Opuntia streptacantha</name>
    <name type="common">Prickly pear cactus</name>
    <name type="synonym">Opuntia cardona</name>
    <dbReference type="NCBI Taxonomy" id="393608"/>
    <lineage>
        <taxon>Eukaryota</taxon>
        <taxon>Viridiplantae</taxon>
        <taxon>Streptophyta</taxon>
        <taxon>Embryophyta</taxon>
        <taxon>Tracheophyta</taxon>
        <taxon>Spermatophyta</taxon>
        <taxon>Magnoliopsida</taxon>
        <taxon>eudicotyledons</taxon>
        <taxon>Gunneridae</taxon>
        <taxon>Pentapetalae</taxon>
        <taxon>Caryophyllales</taxon>
        <taxon>Cactineae</taxon>
        <taxon>Cactaceae</taxon>
        <taxon>Opuntioideae</taxon>
        <taxon>Opuntia</taxon>
    </lineage>
</organism>
<dbReference type="AlphaFoldDB" id="A0A7C9D055"/>
<dbReference type="InterPro" id="IPR056633">
    <property type="entry name" value="DUF7731"/>
</dbReference>
<feature type="region of interest" description="Disordered" evidence="1">
    <location>
        <begin position="37"/>
        <end position="67"/>
    </location>
</feature>
<evidence type="ECO:0000313" key="5">
    <source>
        <dbReference type="EMBL" id="MBA4629942.1"/>
    </source>
</evidence>
<protein>
    <recommendedName>
        <fullName evidence="4">DUF7731 domain-containing protein</fullName>
    </recommendedName>
</protein>
<feature type="signal peptide" evidence="3">
    <location>
        <begin position="1"/>
        <end position="29"/>
    </location>
</feature>